<keyword evidence="2" id="KW-1133">Transmembrane helix</keyword>
<name>A0ABP8JSK5_9BACT</name>
<evidence type="ECO:0000256" key="1">
    <source>
        <dbReference type="SAM" id="MobiDB-lite"/>
    </source>
</evidence>
<comment type="caution">
    <text evidence="3">The sequence shown here is derived from an EMBL/GenBank/DDBJ whole genome shotgun (WGS) entry which is preliminary data.</text>
</comment>
<evidence type="ECO:0000313" key="4">
    <source>
        <dbReference type="Proteomes" id="UP001500936"/>
    </source>
</evidence>
<organism evidence="3 4">
    <name type="scientific">Nibrella viscosa</name>
    <dbReference type="NCBI Taxonomy" id="1084524"/>
    <lineage>
        <taxon>Bacteria</taxon>
        <taxon>Pseudomonadati</taxon>
        <taxon>Bacteroidota</taxon>
        <taxon>Cytophagia</taxon>
        <taxon>Cytophagales</taxon>
        <taxon>Spirosomataceae</taxon>
        <taxon>Nibrella</taxon>
    </lineage>
</organism>
<protein>
    <recommendedName>
        <fullName evidence="5">Chromosome partition protein Smc</fullName>
    </recommendedName>
</protein>
<keyword evidence="2" id="KW-0812">Transmembrane</keyword>
<evidence type="ECO:0008006" key="5">
    <source>
        <dbReference type="Google" id="ProtNLM"/>
    </source>
</evidence>
<accession>A0ABP8JSK5</accession>
<evidence type="ECO:0000256" key="2">
    <source>
        <dbReference type="SAM" id="Phobius"/>
    </source>
</evidence>
<reference evidence="4" key="1">
    <citation type="journal article" date="2019" name="Int. J. Syst. Evol. Microbiol.">
        <title>The Global Catalogue of Microorganisms (GCM) 10K type strain sequencing project: providing services to taxonomists for standard genome sequencing and annotation.</title>
        <authorList>
            <consortium name="The Broad Institute Genomics Platform"/>
            <consortium name="The Broad Institute Genome Sequencing Center for Infectious Disease"/>
            <person name="Wu L."/>
            <person name="Ma J."/>
        </authorList>
    </citation>
    <scope>NUCLEOTIDE SEQUENCE [LARGE SCALE GENOMIC DNA]</scope>
    <source>
        <strain evidence="4">JCM 17925</strain>
    </source>
</reference>
<proteinExistence type="predicted"/>
<dbReference type="RefSeq" id="WP_345263057.1">
    <property type="nucleotide sequence ID" value="NZ_BAABHB010000001.1"/>
</dbReference>
<feature type="transmembrane region" description="Helical" evidence="2">
    <location>
        <begin position="12"/>
        <end position="35"/>
    </location>
</feature>
<feature type="region of interest" description="Disordered" evidence="1">
    <location>
        <begin position="285"/>
        <end position="307"/>
    </location>
</feature>
<keyword evidence="4" id="KW-1185">Reference proteome</keyword>
<keyword evidence="2" id="KW-0472">Membrane</keyword>
<dbReference type="Proteomes" id="UP001500936">
    <property type="component" value="Unassembled WGS sequence"/>
</dbReference>
<sequence length="307" mass="34014">MEPLNKTERRMAFNRFLGVYCLSLSVPLLAAYLFFSIPDRVLKEENVRMRETLDEQSQRLLQRVSGVTTGLKTLETTDQAYLKATDIEKGSLKTQLSGLENEIQGQVNGIKADTVQFKPVNRQISKGLIGAYEAVLTYRNSIGYLRDMLDKKGIDADQVEKLSAALTQARQENEMLKLLAARNNAAPAPTPSSGGGGGGGNQYLAQLQDCNGKLTSAQSRIAQLENQLKNSSTPAQVQPVSTGVSKAEVEMDLVERCERKADDTKRPPLWRRPLYEFAVETLEQTSHPDAKQRITTIQGKLRRLGSD</sequence>
<evidence type="ECO:0000313" key="3">
    <source>
        <dbReference type="EMBL" id="GAA4395353.1"/>
    </source>
</evidence>
<gene>
    <name evidence="3" type="ORF">GCM10023187_02120</name>
</gene>
<dbReference type="EMBL" id="BAABHB010000001">
    <property type="protein sequence ID" value="GAA4395353.1"/>
    <property type="molecule type" value="Genomic_DNA"/>
</dbReference>